<organism evidence="2 3">
    <name type="scientific">Ottowia oryzae</name>
    <dbReference type="NCBI Taxonomy" id="2109914"/>
    <lineage>
        <taxon>Bacteria</taxon>
        <taxon>Pseudomonadati</taxon>
        <taxon>Pseudomonadota</taxon>
        <taxon>Betaproteobacteria</taxon>
        <taxon>Burkholderiales</taxon>
        <taxon>Comamonadaceae</taxon>
        <taxon>Ottowia</taxon>
    </lineage>
</organism>
<gene>
    <name evidence="2" type="ORF">C6570_14525</name>
</gene>
<evidence type="ECO:0000313" key="3">
    <source>
        <dbReference type="Proteomes" id="UP000239709"/>
    </source>
</evidence>
<dbReference type="EMBL" id="CP027666">
    <property type="protein sequence ID" value="AVO35307.1"/>
    <property type="molecule type" value="Genomic_DNA"/>
</dbReference>
<evidence type="ECO:0000256" key="1">
    <source>
        <dbReference type="SAM" id="MobiDB-lite"/>
    </source>
</evidence>
<sequence length="150" mass="17070">MTQRRPQTAAAHAPIAYAPSPDDLHRERVQAEAHRRCLIPAMTEADWRSVMAAVSALPFPPPYQRKDILMLAPQPAVFDADVSYHGDWVEGIHPLYAIEWIRIRPRFLKHVAQRLPPVLVDIQPELERALKAVGHPYNQAADSIWLVGYR</sequence>
<accession>A0A2S0MHL5</accession>
<keyword evidence="3" id="KW-1185">Reference proteome</keyword>
<dbReference type="AlphaFoldDB" id="A0A2S0MHL5"/>
<proteinExistence type="predicted"/>
<dbReference type="KEGG" id="otk:C6570_14525"/>
<name>A0A2S0MHL5_9BURK</name>
<dbReference type="InterPro" id="IPR046500">
    <property type="entry name" value="DUF6678"/>
</dbReference>
<protein>
    <submittedName>
        <fullName evidence="2">Uncharacterized protein</fullName>
    </submittedName>
</protein>
<dbReference type="Pfam" id="PF20383">
    <property type="entry name" value="DUF6678"/>
    <property type="match status" value="1"/>
</dbReference>
<evidence type="ECO:0000313" key="2">
    <source>
        <dbReference type="EMBL" id="AVO35307.1"/>
    </source>
</evidence>
<dbReference type="Proteomes" id="UP000239709">
    <property type="component" value="Chromosome"/>
</dbReference>
<reference evidence="2 3" key="1">
    <citation type="submission" date="2018-03" db="EMBL/GenBank/DDBJ databases">
        <title>Genome sequencing of Ottowia sp.</title>
        <authorList>
            <person name="Kim S.-J."/>
            <person name="Heo J."/>
            <person name="Kwon S.-W."/>
        </authorList>
    </citation>
    <scope>NUCLEOTIDE SEQUENCE [LARGE SCALE GENOMIC DNA]</scope>
    <source>
        <strain evidence="2 3">KADR8-3</strain>
    </source>
</reference>
<feature type="region of interest" description="Disordered" evidence="1">
    <location>
        <begin position="1"/>
        <end position="20"/>
    </location>
</feature>